<comment type="function">
    <text evidence="8">May be involved in modulation of pathogen defense and leaf cell death.</text>
</comment>
<organism evidence="11 12">
    <name type="scientific">Erythroxylum novogranatense</name>
    <dbReference type="NCBI Taxonomy" id="1862640"/>
    <lineage>
        <taxon>Eukaryota</taxon>
        <taxon>Viridiplantae</taxon>
        <taxon>Streptophyta</taxon>
        <taxon>Embryophyta</taxon>
        <taxon>Tracheophyta</taxon>
        <taxon>Spermatophyta</taxon>
        <taxon>Magnoliopsida</taxon>
        <taxon>eudicotyledons</taxon>
        <taxon>Gunneridae</taxon>
        <taxon>Pentapetalae</taxon>
        <taxon>rosids</taxon>
        <taxon>fabids</taxon>
        <taxon>Malpighiales</taxon>
        <taxon>Erythroxylaceae</taxon>
        <taxon>Erythroxylum</taxon>
    </lineage>
</organism>
<feature type="transmembrane region" description="Helical" evidence="10">
    <location>
        <begin position="253"/>
        <end position="275"/>
    </location>
</feature>
<comment type="subcellular location">
    <subcellularLocation>
        <location evidence="1 8">Membrane</location>
        <topology evidence="1 8">Multi-pass membrane protein</topology>
    </subcellularLocation>
</comment>
<proteinExistence type="inferred from homology"/>
<keyword evidence="6 8" id="KW-0472">Membrane</keyword>
<keyword evidence="3 8" id="KW-0812">Transmembrane</keyword>
<comment type="similarity">
    <text evidence="2 8">Belongs to the MLO family.</text>
</comment>
<evidence type="ECO:0000256" key="4">
    <source>
        <dbReference type="ARBA" id="ARBA00022821"/>
    </source>
</evidence>
<feature type="transmembrane region" description="Helical" evidence="10">
    <location>
        <begin position="281"/>
        <end position="308"/>
    </location>
</feature>
<evidence type="ECO:0000256" key="6">
    <source>
        <dbReference type="ARBA" id="ARBA00023136"/>
    </source>
</evidence>
<feature type="transmembrane region" description="Helical" evidence="10">
    <location>
        <begin position="130"/>
        <end position="151"/>
    </location>
</feature>
<evidence type="ECO:0000313" key="11">
    <source>
        <dbReference type="EMBL" id="KAJ8761458.1"/>
    </source>
</evidence>
<evidence type="ECO:0000256" key="3">
    <source>
        <dbReference type="ARBA" id="ARBA00022692"/>
    </source>
</evidence>
<keyword evidence="7 8" id="KW-0568">Pathogenesis-related protein</keyword>
<evidence type="ECO:0000256" key="10">
    <source>
        <dbReference type="SAM" id="Phobius"/>
    </source>
</evidence>
<name>A0AAV8T4J6_9ROSI</name>
<dbReference type="PANTHER" id="PTHR31942:SF72">
    <property type="entry name" value="MLO-LIKE PROTEIN"/>
    <property type="match status" value="1"/>
</dbReference>
<dbReference type="AlphaFoldDB" id="A0AAV8T4J6"/>
<feature type="transmembrane region" description="Helical" evidence="10">
    <location>
        <begin position="337"/>
        <end position="360"/>
    </location>
</feature>
<evidence type="ECO:0000256" key="7">
    <source>
        <dbReference type="ARBA" id="ARBA00023265"/>
    </source>
</evidence>
<dbReference type="EMBL" id="JAIWQS010000006">
    <property type="protein sequence ID" value="KAJ8761458.1"/>
    <property type="molecule type" value="Genomic_DNA"/>
</dbReference>
<protein>
    <recommendedName>
        <fullName evidence="8">MLO-like protein</fullName>
    </recommendedName>
</protein>
<evidence type="ECO:0000256" key="2">
    <source>
        <dbReference type="ARBA" id="ARBA00006574"/>
    </source>
</evidence>
<reference evidence="11 12" key="1">
    <citation type="submission" date="2021-09" db="EMBL/GenBank/DDBJ databases">
        <title>Genomic insights and catalytic innovation underlie evolution of tropane alkaloids biosynthesis.</title>
        <authorList>
            <person name="Wang Y.-J."/>
            <person name="Tian T."/>
            <person name="Huang J.-P."/>
            <person name="Huang S.-X."/>
        </authorList>
    </citation>
    <scope>NUCLEOTIDE SEQUENCE [LARGE SCALE GENOMIC DNA]</scope>
    <source>
        <strain evidence="11">KIB-2018</strain>
        <tissue evidence="11">Leaf</tissue>
    </source>
</reference>
<dbReference type="InterPro" id="IPR004326">
    <property type="entry name" value="Mlo"/>
</dbReference>
<evidence type="ECO:0000313" key="12">
    <source>
        <dbReference type="Proteomes" id="UP001159364"/>
    </source>
</evidence>
<dbReference type="Proteomes" id="UP001159364">
    <property type="component" value="Linkage Group LG06"/>
</dbReference>
<evidence type="ECO:0000256" key="1">
    <source>
        <dbReference type="ARBA" id="ARBA00004141"/>
    </source>
</evidence>
<dbReference type="GO" id="GO:0005516">
    <property type="term" value="F:calmodulin binding"/>
    <property type="evidence" value="ECO:0007669"/>
    <property type="project" value="UniProtKB-KW"/>
</dbReference>
<keyword evidence="8" id="KW-0112">Calmodulin-binding</keyword>
<dbReference type="PANTHER" id="PTHR31942">
    <property type="entry name" value="MLO-LIKE PROTEIN 1"/>
    <property type="match status" value="1"/>
</dbReference>
<feature type="transmembrane region" description="Helical" evidence="10">
    <location>
        <begin position="20"/>
        <end position="44"/>
    </location>
</feature>
<comment type="caution">
    <text evidence="11">The sequence shown here is derived from an EMBL/GenBank/DDBJ whole genome shotgun (WGS) entry which is preliminary data.</text>
</comment>
<dbReference type="GO" id="GO:0016020">
    <property type="term" value="C:membrane"/>
    <property type="evidence" value="ECO:0007669"/>
    <property type="project" value="UniProtKB-SubCell"/>
</dbReference>
<keyword evidence="5 8" id="KW-1133">Transmembrane helix</keyword>
<feature type="transmembrane region" description="Helical" evidence="10">
    <location>
        <begin position="65"/>
        <end position="84"/>
    </location>
</feature>
<dbReference type="GO" id="GO:0006952">
    <property type="term" value="P:defense response"/>
    <property type="evidence" value="ECO:0007669"/>
    <property type="project" value="UniProtKB-KW"/>
</dbReference>
<dbReference type="Pfam" id="PF03094">
    <property type="entry name" value="Mlo"/>
    <property type="match status" value="2"/>
</dbReference>
<evidence type="ECO:0000256" key="9">
    <source>
        <dbReference type="SAM" id="MobiDB-lite"/>
    </source>
</evidence>
<comment type="domain">
    <text evidence="8">The C-terminus contains a calmodulin-binding domain, which binds calmodulin in a calcium-dependent fashion.</text>
</comment>
<feature type="region of interest" description="Disordered" evidence="9">
    <location>
        <begin position="440"/>
        <end position="461"/>
    </location>
</feature>
<sequence length="515" mass="58717">MKRRIAEEVAETALEATPTWAVASVCFILILISYLIEHLLNLLAKNLKKQKKRSLIQSLEKIKTVLTLLGFITLLLTVGERPIAKICIPKSVGETFLPCSGVTLDESVEEPRCAKQGKVSLMSRSGVRELQFLVFLLAFFHSISSLFTFSLGMAKMRTWESWEAETRTVEYHISKDPNRFLLTHQTSFGKRHLSYWSESPIIRWPICFLRQFYESVSKVDYLTLRHGFIMAHFEVRSNFDFQKYIRRALENDFEVVVGISSWIWIFAMLFVIFNANSFRSYLWLPFIPVVMLLVVGTKLQGIITLMCLDSKDKSEVVRGALLVKPSDHFFWFGNPKLLLYLIHFILFQNSFQLAFITWTLYKFGFNSCFHHRTEDPIIKLVMGVLVNLLGGYVTLPLYALVTQMGTTMRKAAVFPETVIVGLESWRARAKKNLKSSSAMTSADNTLSTNTTPFSLTPSNSIGSNNPFSEHVAIANLMNDEHNGIGKQSPEYHKASSFPGFQVCNSSPVFQMESHY</sequence>
<accession>A0AAV8T4J6</accession>
<keyword evidence="4 8" id="KW-0611">Plant defense</keyword>
<keyword evidence="12" id="KW-1185">Reference proteome</keyword>
<gene>
    <name evidence="8" type="primary">MLO</name>
    <name evidence="11" type="ORF">K2173_001591</name>
</gene>
<evidence type="ECO:0000256" key="5">
    <source>
        <dbReference type="ARBA" id="ARBA00022989"/>
    </source>
</evidence>
<evidence type="ECO:0000256" key="8">
    <source>
        <dbReference type="RuleBase" id="RU280816"/>
    </source>
</evidence>
<feature type="transmembrane region" description="Helical" evidence="10">
    <location>
        <begin position="380"/>
        <end position="401"/>
    </location>
</feature>